<dbReference type="Gene3D" id="1.10.510.10">
    <property type="entry name" value="Transferase(Phosphotransferase) domain 1"/>
    <property type="match status" value="1"/>
</dbReference>
<feature type="region of interest" description="Disordered" evidence="2">
    <location>
        <begin position="586"/>
        <end position="611"/>
    </location>
</feature>
<sequence>MSTSNATTRSTAGFRSGSGIMNPDFEKFKTGDTVNIGSHKVEVVKYIAAGGFAQIYTVKFIGFLNELDILNANDSDSNNNDKKQKNEPKPLKIGDIACLKRVKVTDDSGLNEMKNEIDVMKKLSGSPNIVQYYDSNATKLTNGATGYEVFLLMELCPNKSLLDFMNDRLATKLSVDEISKIMYDITLGLAQMHYLTKPLIHRDIKIENVLVDKDMNFKLADFGSTSTINHIALSDQDIAISTQDIFVHTTPQYRSPEMIDQYRFLPINEISDIWALGVFLYKLLFYITPFEMTGQFAILHGRFSFPDNKYPIEFTNLISAMLMENPRMRPNVYQVLDTICKFKKLETPLFDKYGAGAYNFQLCADFRVQTRDLQEKLLNIEQAHIINGTTISKITDLNTYNEIFTILHEISPKIDHIESLQVKGNIGERKVSDASYLSNNSNGEILKPEMVNTPFNNDNSLTARDNSNTEPAANAQKQFYQSGIDESRTSNDTTYYPSINEINTYADREFGTSVPQVPAPIPQHDNVRINTETNRNSNGEIKANFNMLPTFATQSERNVNTFFPPARYGSIHSTNNRTNIPEREFDQSTTWNNEPARSATTKGKTHKSNNPFPYFKSEINVSDNGHASNNFFVDTTNMNSKRDSLSSPGGVDNYDIQSPTNYEATSPTTYSNNLNPPPNLDNIFASTPNMSAGVIPKSGESRGKQLFRNAVPPNSQPQSQNVKIHPMVNPNPQQQFQFIPQQSQLRKQSQPLIPSGANNQTSKINIGNTKTQNANSELSDLIDFKDAPPLPMKKQNEETIKLTTQRNEILRKPLDLSMNELSLSPDLDMVEDAALNMRRSKSAAVRRSYGEAKTLDKFESKTRNGLTIENFDGNHSTAFTDNDNNNDIMSQESISEMKIPNIKRMIEDDLVSEHSTESIDINMDAARRKSSLLKPNSRGSTPTTKLSTERPNHTRNVSLMSETSDIAPLKNFDDARTNAIRSGRHSLDLKYEEINFTRRAQLQEQEQKQRQLDKSLQGIQKVKTNPQNVGNVKNDIGSNPNSSTTSIDSKNRPLSRVRQSLDIDRLHTSIMLHPKIIVKSSHMMEFVPTVKEKRASVEYKRNFIIEKIEDAIEKMYWMYYINLPYYLMLTWDAYILHTFILTMFSLGVFGVLKYCLMY</sequence>
<dbReference type="GO" id="GO:0005524">
    <property type="term" value="F:ATP binding"/>
    <property type="evidence" value="ECO:0007669"/>
    <property type="project" value="InterPro"/>
</dbReference>
<dbReference type="SUPFAM" id="SSF56112">
    <property type="entry name" value="Protein kinase-like (PK-like)"/>
    <property type="match status" value="1"/>
</dbReference>
<dbReference type="AlphaFoldDB" id="A0A9P6VZA7"/>
<name>A0A9P6VZA7_MAUEX</name>
<dbReference type="PANTHER" id="PTHR22967">
    <property type="entry name" value="SERINE/THREONINE PROTEIN KINASE"/>
    <property type="match status" value="1"/>
</dbReference>
<dbReference type="GO" id="GO:0004674">
    <property type="term" value="F:protein serine/threonine kinase activity"/>
    <property type="evidence" value="ECO:0007669"/>
    <property type="project" value="TreeGrafter"/>
</dbReference>
<dbReference type="PROSITE" id="PS00108">
    <property type="entry name" value="PROTEIN_KINASE_ST"/>
    <property type="match status" value="1"/>
</dbReference>
<evidence type="ECO:0000313" key="6">
    <source>
        <dbReference type="Proteomes" id="UP000750334"/>
    </source>
</evidence>
<dbReference type="GO" id="GO:0007015">
    <property type="term" value="P:actin filament organization"/>
    <property type="evidence" value="ECO:0007669"/>
    <property type="project" value="TreeGrafter"/>
</dbReference>
<dbReference type="OrthoDB" id="4062651at2759"/>
<evidence type="ECO:0000256" key="1">
    <source>
        <dbReference type="ARBA" id="ARBA00022741"/>
    </source>
</evidence>
<comment type="caution">
    <text evidence="5">The sequence shown here is derived from an EMBL/GenBank/DDBJ whole genome shotgun (WGS) entry which is preliminary data.</text>
</comment>
<keyword evidence="3" id="KW-1133">Transmembrane helix</keyword>
<feature type="transmembrane region" description="Helical" evidence="3">
    <location>
        <begin position="1134"/>
        <end position="1156"/>
    </location>
</feature>
<feature type="compositionally biased region" description="Polar residues" evidence="2">
    <location>
        <begin position="587"/>
        <end position="602"/>
    </location>
</feature>
<feature type="region of interest" description="Disordered" evidence="2">
    <location>
        <begin position="1005"/>
        <end position="1052"/>
    </location>
</feature>
<proteinExistence type="predicted"/>
<feature type="domain" description="Protein kinase" evidence="4">
    <location>
        <begin position="41"/>
        <end position="350"/>
    </location>
</feature>
<protein>
    <recommendedName>
        <fullName evidence="4">Protein kinase domain-containing protein</fullName>
    </recommendedName>
</protein>
<keyword evidence="3" id="KW-0472">Membrane</keyword>
<feature type="region of interest" description="Disordered" evidence="2">
    <location>
        <begin position="929"/>
        <end position="950"/>
    </location>
</feature>
<gene>
    <name evidence="5" type="ORF">C6P45_001626</name>
</gene>
<dbReference type="Proteomes" id="UP000750334">
    <property type="component" value="Unassembled WGS sequence"/>
</dbReference>
<dbReference type="InterPro" id="IPR000719">
    <property type="entry name" value="Prot_kinase_dom"/>
</dbReference>
<feature type="compositionally biased region" description="Polar residues" evidence="2">
    <location>
        <begin position="1022"/>
        <end position="1048"/>
    </location>
</feature>
<dbReference type="Pfam" id="PF00069">
    <property type="entry name" value="Pkinase"/>
    <property type="match status" value="1"/>
</dbReference>
<keyword evidence="1" id="KW-0547">Nucleotide-binding</keyword>
<dbReference type="EMBL" id="PUHR01000179">
    <property type="protein sequence ID" value="KAG0660210.1"/>
    <property type="molecule type" value="Genomic_DNA"/>
</dbReference>
<dbReference type="InterPro" id="IPR011009">
    <property type="entry name" value="Kinase-like_dom_sf"/>
</dbReference>
<dbReference type="GO" id="GO:0000147">
    <property type="term" value="P:actin cortical patch assembly"/>
    <property type="evidence" value="ECO:0007669"/>
    <property type="project" value="TreeGrafter"/>
</dbReference>
<evidence type="ECO:0000256" key="2">
    <source>
        <dbReference type="SAM" id="MobiDB-lite"/>
    </source>
</evidence>
<dbReference type="GO" id="GO:0005737">
    <property type="term" value="C:cytoplasm"/>
    <property type="evidence" value="ECO:0007669"/>
    <property type="project" value="TreeGrafter"/>
</dbReference>
<evidence type="ECO:0000313" key="5">
    <source>
        <dbReference type="EMBL" id="KAG0660210.1"/>
    </source>
</evidence>
<reference evidence="5 6" key="1">
    <citation type="submission" date="2020-11" db="EMBL/GenBank/DDBJ databases">
        <title>Kefir isolates.</title>
        <authorList>
            <person name="Marcisauskas S."/>
            <person name="Kim Y."/>
            <person name="Blasche S."/>
        </authorList>
    </citation>
    <scope>NUCLEOTIDE SEQUENCE [LARGE SCALE GENOMIC DNA]</scope>
    <source>
        <strain evidence="5 6">OG2</strain>
    </source>
</reference>
<dbReference type="InterPro" id="IPR008271">
    <property type="entry name" value="Ser/Thr_kinase_AS"/>
</dbReference>
<dbReference type="PANTHER" id="PTHR22967:SF65">
    <property type="entry name" value="SERINE_THREONINE-PROTEIN KINASE AKL1"/>
    <property type="match status" value="1"/>
</dbReference>
<keyword evidence="6" id="KW-1185">Reference proteome</keyword>
<evidence type="ECO:0000256" key="3">
    <source>
        <dbReference type="SAM" id="Phobius"/>
    </source>
</evidence>
<accession>A0A9P6VZA7</accession>
<dbReference type="SMART" id="SM00220">
    <property type="entry name" value="S_TKc"/>
    <property type="match status" value="1"/>
</dbReference>
<dbReference type="PROSITE" id="PS50011">
    <property type="entry name" value="PROTEIN_KINASE_DOM"/>
    <property type="match status" value="1"/>
</dbReference>
<organism evidence="5 6">
    <name type="scientific">Maudiozyma exigua</name>
    <name type="common">Yeast</name>
    <name type="synonym">Kazachstania exigua</name>
    <dbReference type="NCBI Taxonomy" id="34358"/>
    <lineage>
        <taxon>Eukaryota</taxon>
        <taxon>Fungi</taxon>
        <taxon>Dikarya</taxon>
        <taxon>Ascomycota</taxon>
        <taxon>Saccharomycotina</taxon>
        <taxon>Saccharomycetes</taxon>
        <taxon>Saccharomycetales</taxon>
        <taxon>Saccharomycetaceae</taxon>
        <taxon>Maudiozyma</taxon>
    </lineage>
</organism>
<feature type="compositionally biased region" description="Polar residues" evidence="2">
    <location>
        <begin position="655"/>
        <end position="671"/>
    </location>
</feature>
<feature type="compositionally biased region" description="Polar residues" evidence="2">
    <location>
        <begin position="933"/>
        <end position="946"/>
    </location>
</feature>
<keyword evidence="3" id="KW-0812">Transmembrane</keyword>
<evidence type="ECO:0000259" key="4">
    <source>
        <dbReference type="PROSITE" id="PS50011"/>
    </source>
</evidence>
<feature type="region of interest" description="Disordered" evidence="2">
    <location>
        <begin position="640"/>
        <end position="675"/>
    </location>
</feature>